<keyword evidence="1" id="KW-1133">Transmembrane helix</keyword>
<dbReference type="Pfam" id="PF03288">
    <property type="entry name" value="Pox_D5"/>
    <property type="match status" value="1"/>
</dbReference>
<evidence type="ECO:0000313" key="4">
    <source>
        <dbReference type="Proteomes" id="UP000249557"/>
    </source>
</evidence>
<gene>
    <name evidence="3" type="ORF">DI626_01485</name>
</gene>
<dbReference type="Proteomes" id="UP000249557">
    <property type="component" value="Unassembled WGS sequence"/>
</dbReference>
<dbReference type="InterPro" id="IPR004968">
    <property type="entry name" value="DNA_primase/NTPase_C"/>
</dbReference>
<accession>A0A2W5A233</accession>
<keyword evidence="1" id="KW-0812">Transmembrane</keyword>
<feature type="transmembrane region" description="Helical" evidence="1">
    <location>
        <begin position="6"/>
        <end position="28"/>
    </location>
</feature>
<reference evidence="3 4" key="1">
    <citation type="submission" date="2017-08" db="EMBL/GenBank/DDBJ databases">
        <title>Infants hospitalized years apart are colonized by the same room-sourced microbial strains.</title>
        <authorList>
            <person name="Brooks B."/>
            <person name="Olm M.R."/>
            <person name="Firek B.A."/>
            <person name="Baker R."/>
            <person name="Thomas B.C."/>
            <person name="Morowitz M.J."/>
            <person name="Banfield J.F."/>
        </authorList>
    </citation>
    <scope>NUCLEOTIDE SEQUENCE [LARGE SCALE GENOMIC DNA]</scope>
    <source>
        <strain evidence="3">S2_018_000_R2_104</strain>
    </source>
</reference>
<feature type="domain" description="DNA primase/nucleoside triphosphatase C-terminal" evidence="2">
    <location>
        <begin position="50"/>
        <end position="97"/>
    </location>
</feature>
<protein>
    <recommendedName>
        <fullName evidence="2">DNA primase/nucleoside triphosphatase C-terminal domain-containing protein</fullName>
    </recommendedName>
</protein>
<comment type="caution">
    <text evidence="3">The sequence shown here is derived from an EMBL/GenBank/DDBJ whole genome shotgun (WGS) entry which is preliminary data.</text>
</comment>
<proteinExistence type="predicted"/>
<evidence type="ECO:0000313" key="3">
    <source>
        <dbReference type="EMBL" id="PZO88590.1"/>
    </source>
</evidence>
<evidence type="ECO:0000259" key="2">
    <source>
        <dbReference type="Pfam" id="PF03288"/>
    </source>
</evidence>
<evidence type="ECO:0000256" key="1">
    <source>
        <dbReference type="SAM" id="Phobius"/>
    </source>
</evidence>
<sequence>MEHFWNNFFSVFGFLSGVVFTTIFFHALSKAHIKIRRYLKTETPLDTQSNIQKFIDEWCKKDAQAEITAQNLYSAYEIWCAENDEEPLTQARFGRHMVAMEFKRVCRGPCSYVGIALNDLAQAKIQAAPGQ</sequence>
<name>A0A2W5A233_9BACT</name>
<dbReference type="EMBL" id="QFNK01000013">
    <property type="protein sequence ID" value="PZO88590.1"/>
    <property type="molecule type" value="Genomic_DNA"/>
</dbReference>
<organism evidence="3 4">
    <name type="scientific">Micavibrio aeruginosavorus</name>
    <dbReference type="NCBI Taxonomy" id="349221"/>
    <lineage>
        <taxon>Bacteria</taxon>
        <taxon>Pseudomonadati</taxon>
        <taxon>Bdellovibrionota</taxon>
        <taxon>Bdellovibrionia</taxon>
        <taxon>Bdellovibrionales</taxon>
        <taxon>Pseudobdellovibrionaceae</taxon>
        <taxon>Micavibrio</taxon>
    </lineage>
</organism>
<dbReference type="InterPro" id="IPR036390">
    <property type="entry name" value="WH_DNA-bd_sf"/>
</dbReference>
<keyword evidence="1" id="KW-0472">Membrane</keyword>
<dbReference type="AlphaFoldDB" id="A0A2W5A233"/>
<dbReference type="SUPFAM" id="SSF46785">
    <property type="entry name" value="Winged helix' DNA-binding domain"/>
    <property type="match status" value="1"/>
</dbReference>